<evidence type="ECO:0000256" key="6">
    <source>
        <dbReference type="ARBA" id="ARBA00022692"/>
    </source>
</evidence>
<comment type="subcellular location">
    <subcellularLocation>
        <location evidence="1">Membrane</location>
    </subcellularLocation>
</comment>
<evidence type="ECO:0000259" key="15">
    <source>
        <dbReference type="PROSITE" id="PS50222"/>
    </source>
</evidence>
<evidence type="ECO:0000256" key="12">
    <source>
        <dbReference type="ARBA" id="ARBA00023315"/>
    </source>
</evidence>
<dbReference type="OrthoDB" id="272512at2759"/>
<comment type="pathway">
    <text evidence="2">Lipid metabolism.</text>
</comment>
<evidence type="ECO:0000256" key="1">
    <source>
        <dbReference type="ARBA" id="ARBA00004370"/>
    </source>
</evidence>
<keyword evidence="7 13" id="KW-1133">Transmembrane helix</keyword>
<feature type="transmembrane region" description="Helical" evidence="13">
    <location>
        <begin position="234"/>
        <end position="255"/>
    </location>
</feature>
<evidence type="ECO:0000256" key="7">
    <source>
        <dbReference type="ARBA" id="ARBA00022989"/>
    </source>
</evidence>
<evidence type="ECO:0000313" key="17">
    <source>
        <dbReference type="Proteomes" id="UP000051952"/>
    </source>
</evidence>
<dbReference type="GO" id="GO:0008654">
    <property type="term" value="P:phospholipid biosynthetic process"/>
    <property type="evidence" value="ECO:0007669"/>
    <property type="project" value="UniProtKB-KW"/>
</dbReference>
<keyword evidence="11" id="KW-1208">Phospholipid metabolism</keyword>
<evidence type="ECO:0000256" key="2">
    <source>
        <dbReference type="ARBA" id="ARBA00005189"/>
    </source>
</evidence>
<dbReference type="Proteomes" id="UP000051952">
    <property type="component" value="Unassembled WGS sequence"/>
</dbReference>
<evidence type="ECO:0000256" key="14">
    <source>
        <dbReference type="SAM" id="SignalP"/>
    </source>
</evidence>
<dbReference type="Pfam" id="PF01553">
    <property type="entry name" value="Acyltransferase"/>
    <property type="match status" value="1"/>
</dbReference>
<dbReference type="GO" id="GO:0005509">
    <property type="term" value="F:calcium ion binding"/>
    <property type="evidence" value="ECO:0007669"/>
    <property type="project" value="InterPro"/>
</dbReference>
<dbReference type="Gene3D" id="1.10.238.10">
    <property type="entry name" value="EF-hand"/>
    <property type="match status" value="1"/>
</dbReference>
<name>A0A0S4IPK1_BODSA</name>
<dbReference type="SMART" id="SM00563">
    <property type="entry name" value="PlsC"/>
    <property type="match status" value="1"/>
</dbReference>
<dbReference type="InterPro" id="IPR002048">
    <property type="entry name" value="EF_hand_dom"/>
</dbReference>
<accession>A0A0S4IPK1</accession>
<keyword evidence="12 16" id="KW-0012">Acyltransferase</keyword>
<keyword evidence="10" id="KW-0594">Phospholipid biosynthesis</keyword>
<evidence type="ECO:0000256" key="11">
    <source>
        <dbReference type="ARBA" id="ARBA00023264"/>
    </source>
</evidence>
<reference evidence="17" key="1">
    <citation type="submission" date="2015-09" db="EMBL/GenBank/DDBJ databases">
        <authorList>
            <consortium name="Pathogen Informatics"/>
        </authorList>
    </citation>
    <scope>NUCLEOTIDE SEQUENCE [LARGE SCALE GENOMIC DNA]</scope>
    <source>
        <strain evidence="17">Lake Konstanz</strain>
    </source>
</reference>
<keyword evidence="4" id="KW-0444">Lipid biosynthesis</keyword>
<feature type="signal peptide" evidence="14">
    <location>
        <begin position="1"/>
        <end position="21"/>
    </location>
</feature>
<proteinExistence type="inferred from homology"/>
<feature type="domain" description="EF-hand" evidence="15">
    <location>
        <begin position="60"/>
        <end position="95"/>
    </location>
</feature>
<dbReference type="EMBL" id="CYKH01000238">
    <property type="protein sequence ID" value="CUF07757.1"/>
    <property type="molecule type" value="Genomic_DNA"/>
</dbReference>
<evidence type="ECO:0000256" key="3">
    <source>
        <dbReference type="ARBA" id="ARBA00008655"/>
    </source>
</evidence>
<dbReference type="PANTHER" id="PTHR23063:SF58">
    <property type="entry name" value="PUTATIVE-RELATED"/>
    <property type="match status" value="1"/>
</dbReference>
<keyword evidence="6 13" id="KW-0812">Transmembrane</keyword>
<evidence type="ECO:0000256" key="10">
    <source>
        <dbReference type="ARBA" id="ARBA00023209"/>
    </source>
</evidence>
<dbReference type="InterPro" id="IPR002123">
    <property type="entry name" value="Plipid/glycerol_acylTrfase"/>
</dbReference>
<keyword evidence="14" id="KW-0732">Signal</keyword>
<evidence type="ECO:0000256" key="8">
    <source>
        <dbReference type="ARBA" id="ARBA00023098"/>
    </source>
</evidence>
<keyword evidence="5 16" id="KW-0808">Transferase</keyword>
<feature type="transmembrane region" description="Helical" evidence="13">
    <location>
        <begin position="186"/>
        <end position="214"/>
    </location>
</feature>
<dbReference type="AlphaFoldDB" id="A0A0S4IPK1"/>
<keyword evidence="9 13" id="KW-0472">Membrane</keyword>
<dbReference type="GO" id="GO:0008374">
    <property type="term" value="F:O-acyltransferase activity"/>
    <property type="evidence" value="ECO:0007669"/>
    <property type="project" value="InterPro"/>
</dbReference>
<gene>
    <name evidence="16" type="ORF">BSAL_58960</name>
</gene>
<feature type="transmembrane region" description="Helical" evidence="13">
    <location>
        <begin position="119"/>
        <end position="137"/>
    </location>
</feature>
<evidence type="ECO:0000256" key="13">
    <source>
        <dbReference type="SAM" id="Phobius"/>
    </source>
</evidence>
<dbReference type="PANTHER" id="PTHR23063">
    <property type="entry name" value="PHOSPHOLIPID ACYLTRANSFERASE"/>
    <property type="match status" value="1"/>
</dbReference>
<dbReference type="VEuPathDB" id="TriTrypDB:BSAL_58960"/>
<keyword evidence="17" id="KW-1185">Reference proteome</keyword>
<dbReference type="InterPro" id="IPR018247">
    <property type="entry name" value="EF_Hand_1_Ca_BS"/>
</dbReference>
<organism evidence="16 17">
    <name type="scientific">Bodo saltans</name>
    <name type="common">Flagellated protozoan</name>
    <dbReference type="NCBI Taxonomy" id="75058"/>
    <lineage>
        <taxon>Eukaryota</taxon>
        <taxon>Discoba</taxon>
        <taxon>Euglenozoa</taxon>
        <taxon>Kinetoplastea</taxon>
        <taxon>Metakinetoplastina</taxon>
        <taxon>Eubodonida</taxon>
        <taxon>Bodonidae</taxon>
        <taxon>Bodo</taxon>
    </lineage>
</organism>
<evidence type="ECO:0000256" key="4">
    <source>
        <dbReference type="ARBA" id="ARBA00022516"/>
    </source>
</evidence>
<evidence type="ECO:0000256" key="9">
    <source>
        <dbReference type="ARBA" id="ARBA00023136"/>
    </source>
</evidence>
<dbReference type="CDD" id="cd07991">
    <property type="entry name" value="LPLAT_LPCAT1-like"/>
    <property type="match status" value="1"/>
</dbReference>
<protein>
    <submittedName>
        <fullName evidence="16">Acyltransferase, putative</fullName>
    </submittedName>
</protein>
<feature type="transmembrane region" description="Helical" evidence="13">
    <location>
        <begin position="267"/>
        <end position="290"/>
    </location>
</feature>
<evidence type="ECO:0000313" key="16">
    <source>
        <dbReference type="EMBL" id="CUF07757.1"/>
    </source>
</evidence>
<dbReference type="SUPFAM" id="SSF69593">
    <property type="entry name" value="Glycerol-3-phosphate (1)-acyltransferase"/>
    <property type="match status" value="1"/>
</dbReference>
<dbReference type="OMA" id="HPWWFGF"/>
<feature type="chain" id="PRO_5006621490" evidence="14">
    <location>
        <begin position="22"/>
        <end position="484"/>
    </location>
</feature>
<evidence type="ECO:0000256" key="5">
    <source>
        <dbReference type="ARBA" id="ARBA00022679"/>
    </source>
</evidence>
<dbReference type="PROSITE" id="PS00018">
    <property type="entry name" value="EF_HAND_1"/>
    <property type="match status" value="1"/>
</dbReference>
<comment type="similarity">
    <text evidence="3">Belongs to the 1-acyl-sn-glycerol-3-phosphate acyltransferase family.</text>
</comment>
<sequence length="484" mass="54149">MRTISSYLPLVAATVVLILVAQELQTPHYPSSEMLRATLKEYSDEGKAQFEAYSKLVEARIGHSLQRMFEDLDKNGDDCIDRTEFQGKALNALATMRGIDLPSLPALPTLPDVRTSVGWVQWIVWLQFLCLVALFIVENIRVLVFDPPFAISTGPVDWNAKPPRATIQEALHYDTPLTFYEKFKQFLFLVTGILFLRIALTVVFFTIGILFVNLSVVGGRSRTANPTWFKLCSFGVRVFGYLGLASLGFYCIRVAGQRASRTETKLLVGNHICMIEVVALFLLANIPSFVSRVENLSLPLFRGLAEASDAVVVDRDAASSRTKTLEAIKKRSTDPQATQLLIFPEGTCSNQLTLFQFKKGAFEPGVPVQLVCFHYPYKHFNPSWTGRACGGNDAWDLLLRMWSQFVNRLEVRFLPVYTPTVEECQDPIAFAKHCQDIIASVVHAGSSDASFANYVEASKRFNKRSVVNAADSNEHTPRSNKKEN</sequence>
<dbReference type="PROSITE" id="PS50222">
    <property type="entry name" value="EF_HAND_2"/>
    <property type="match status" value="1"/>
</dbReference>
<dbReference type="GO" id="GO:0016020">
    <property type="term" value="C:membrane"/>
    <property type="evidence" value="ECO:0007669"/>
    <property type="project" value="UniProtKB-SubCell"/>
</dbReference>
<keyword evidence="8" id="KW-0443">Lipid metabolism</keyword>
<dbReference type="InterPro" id="IPR045252">
    <property type="entry name" value="LPCAT1-like"/>
</dbReference>